<organism evidence="2 3">
    <name type="scientific">Favolaschia claudopus</name>
    <dbReference type="NCBI Taxonomy" id="2862362"/>
    <lineage>
        <taxon>Eukaryota</taxon>
        <taxon>Fungi</taxon>
        <taxon>Dikarya</taxon>
        <taxon>Basidiomycota</taxon>
        <taxon>Agaricomycotina</taxon>
        <taxon>Agaricomycetes</taxon>
        <taxon>Agaricomycetidae</taxon>
        <taxon>Agaricales</taxon>
        <taxon>Marasmiineae</taxon>
        <taxon>Mycenaceae</taxon>
        <taxon>Favolaschia</taxon>
    </lineage>
</organism>
<gene>
    <name evidence="2" type="ORF">R3P38DRAFT_2785678</name>
</gene>
<sequence>MGTDFLIESLLRRYAEAGTRRDVRSGRETIPKRRDSASDRCMNSGKMAHQLGFGVNMGDFGASYNFADIEISWVMTFAEGDESAMSGHEQMSRSQLEYIRKLVDVGNK</sequence>
<reference evidence="2 3" key="1">
    <citation type="journal article" date="2024" name="J Genomics">
        <title>Draft genome sequencing and assembly of Favolaschia claudopus CIRM-BRFM 2984 isolated from oak limbs.</title>
        <authorList>
            <person name="Navarro D."/>
            <person name="Drula E."/>
            <person name="Chaduli D."/>
            <person name="Cazenave R."/>
            <person name="Ahrendt S."/>
            <person name="Wang J."/>
            <person name="Lipzen A."/>
            <person name="Daum C."/>
            <person name="Barry K."/>
            <person name="Grigoriev I.V."/>
            <person name="Favel A."/>
            <person name="Rosso M.N."/>
            <person name="Martin F."/>
        </authorList>
    </citation>
    <scope>NUCLEOTIDE SEQUENCE [LARGE SCALE GENOMIC DNA]</scope>
    <source>
        <strain evidence="2 3">CIRM-BRFM 2984</strain>
    </source>
</reference>
<dbReference type="AlphaFoldDB" id="A0AAW0AUB6"/>
<keyword evidence="3" id="KW-1185">Reference proteome</keyword>
<comment type="caution">
    <text evidence="2">The sequence shown here is derived from an EMBL/GenBank/DDBJ whole genome shotgun (WGS) entry which is preliminary data.</text>
</comment>
<accession>A0AAW0AUB6</accession>
<name>A0AAW0AUB6_9AGAR</name>
<feature type="compositionally biased region" description="Basic and acidic residues" evidence="1">
    <location>
        <begin position="22"/>
        <end position="38"/>
    </location>
</feature>
<protein>
    <submittedName>
        <fullName evidence="2">Uncharacterized protein</fullName>
    </submittedName>
</protein>
<evidence type="ECO:0000256" key="1">
    <source>
        <dbReference type="SAM" id="MobiDB-lite"/>
    </source>
</evidence>
<evidence type="ECO:0000313" key="2">
    <source>
        <dbReference type="EMBL" id="KAK7016463.1"/>
    </source>
</evidence>
<proteinExistence type="predicted"/>
<feature type="region of interest" description="Disordered" evidence="1">
    <location>
        <begin position="22"/>
        <end position="41"/>
    </location>
</feature>
<dbReference type="EMBL" id="JAWWNJ010000050">
    <property type="protein sequence ID" value="KAK7016463.1"/>
    <property type="molecule type" value="Genomic_DNA"/>
</dbReference>
<dbReference type="Proteomes" id="UP001362999">
    <property type="component" value="Unassembled WGS sequence"/>
</dbReference>
<evidence type="ECO:0000313" key="3">
    <source>
        <dbReference type="Proteomes" id="UP001362999"/>
    </source>
</evidence>